<gene>
    <name evidence="1" type="ORF">QAD02_013727</name>
</gene>
<evidence type="ECO:0000313" key="2">
    <source>
        <dbReference type="Proteomes" id="UP001239111"/>
    </source>
</evidence>
<evidence type="ECO:0000313" key="1">
    <source>
        <dbReference type="EMBL" id="KAJ8677940.1"/>
    </source>
</evidence>
<protein>
    <submittedName>
        <fullName evidence="1">Uncharacterized protein</fullName>
    </submittedName>
</protein>
<dbReference type="EMBL" id="CM056742">
    <property type="protein sequence ID" value="KAJ8677940.1"/>
    <property type="molecule type" value="Genomic_DNA"/>
</dbReference>
<comment type="caution">
    <text evidence="1">The sequence shown here is derived from an EMBL/GenBank/DDBJ whole genome shotgun (WGS) entry which is preliminary data.</text>
</comment>
<reference evidence="1" key="1">
    <citation type="submission" date="2023-04" db="EMBL/GenBank/DDBJ databases">
        <title>A chromosome-level genome assembly of the parasitoid wasp Eretmocerus hayati.</title>
        <authorList>
            <person name="Zhong Y."/>
            <person name="Liu S."/>
            <person name="Liu Y."/>
        </authorList>
    </citation>
    <scope>NUCLEOTIDE SEQUENCE</scope>
    <source>
        <strain evidence="1">ZJU_SS_LIU_2023</strain>
    </source>
</reference>
<sequence>MNTILESQSSSKETEDLAETESSAVSIAGVLLPVFKNRVEDFENSLIPISSMKENLRCLALAVASRKCICLQASVGCVQLGDQRDSKMLLGTYRCTHIPGEFVWQPGVSTQVVMAGKWLLLQDIASAALDVASVLSSLMKTGTLSVLGYKDAIHVKSGFQLFVTQRLIPTMTGFQRQTSGAASLMGKHWLCVNMEPLTESELVTIVQTLFPVLDTMATIMVAVFLPFSCGYHQSESETEEVIL</sequence>
<proteinExistence type="predicted"/>
<name>A0ACC2P829_9HYME</name>
<organism evidence="1 2">
    <name type="scientific">Eretmocerus hayati</name>
    <dbReference type="NCBI Taxonomy" id="131215"/>
    <lineage>
        <taxon>Eukaryota</taxon>
        <taxon>Metazoa</taxon>
        <taxon>Ecdysozoa</taxon>
        <taxon>Arthropoda</taxon>
        <taxon>Hexapoda</taxon>
        <taxon>Insecta</taxon>
        <taxon>Pterygota</taxon>
        <taxon>Neoptera</taxon>
        <taxon>Endopterygota</taxon>
        <taxon>Hymenoptera</taxon>
        <taxon>Apocrita</taxon>
        <taxon>Proctotrupomorpha</taxon>
        <taxon>Chalcidoidea</taxon>
        <taxon>Aphelinidae</taxon>
        <taxon>Aphelininae</taxon>
        <taxon>Eretmocerus</taxon>
    </lineage>
</organism>
<keyword evidence="2" id="KW-1185">Reference proteome</keyword>
<dbReference type="Proteomes" id="UP001239111">
    <property type="component" value="Chromosome 2"/>
</dbReference>
<accession>A0ACC2P829</accession>